<sequence>MKTPSERARAAARANRGSWVYELDPTVAEPHDEVPPHLIVGAWQSDARGEIVGEFRPNPDYRPAGSMPDDASEILDQSVGPAPLDVGGEVPLTPAEDVIRRGMMGLVPVAEVLAALWASNAIILSGTVTTGTMAELQPLYIPKGRLRMLAMFTDGRRIPAEASDTAPYALSIPVSALFPTLGPLIGVVVNPGSRLGLEITPEGIADAIAAHTPSS</sequence>
<evidence type="ECO:0000313" key="3">
    <source>
        <dbReference type="EMBL" id="RUQ87346.1"/>
    </source>
</evidence>
<dbReference type="AlphaFoldDB" id="A0A2P8GVV4"/>
<reference evidence="2 4" key="1">
    <citation type="submission" date="2018-03" db="EMBL/GenBank/DDBJ databases">
        <title>Genomic Encyclopedia of Archaeal and Bacterial Type Strains, Phase II (KMG-II): from individual species to whole genera.</title>
        <authorList>
            <person name="Goeker M."/>
        </authorList>
    </citation>
    <scope>NUCLEOTIDE SEQUENCE [LARGE SCALE GENOMIC DNA]</scope>
    <source>
        <strain evidence="2 4">DSM 21548</strain>
    </source>
</reference>
<protein>
    <submittedName>
        <fullName evidence="3">SseB family protein</fullName>
    </submittedName>
    <submittedName>
        <fullName evidence="2">Type III secretion system (T3SS) SseB-like protein</fullName>
    </submittedName>
</protein>
<evidence type="ECO:0000259" key="1">
    <source>
        <dbReference type="Pfam" id="PF07179"/>
    </source>
</evidence>
<keyword evidence="5" id="KW-1185">Reference proteome</keyword>
<comment type="caution">
    <text evidence="2">The sequence shown here is derived from an EMBL/GenBank/DDBJ whole genome shotgun (WGS) entry which is preliminary data.</text>
</comment>
<reference evidence="3 5" key="2">
    <citation type="submission" date="2018-12" db="EMBL/GenBank/DDBJ databases">
        <authorList>
            <person name="hu s."/>
            <person name="Xu Y."/>
            <person name="Xu B."/>
            <person name="Li F."/>
        </authorList>
    </citation>
    <scope>NUCLEOTIDE SEQUENCE [LARGE SCALE GENOMIC DNA]</scope>
    <source>
        <strain evidence="3 5">KSW2-17</strain>
    </source>
</reference>
<dbReference type="Proteomes" id="UP000268291">
    <property type="component" value="Unassembled WGS sequence"/>
</dbReference>
<dbReference type="InterPro" id="IPR009839">
    <property type="entry name" value="SseB_N"/>
</dbReference>
<feature type="domain" description="SseB protein N-terminal" evidence="1">
    <location>
        <begin position="121"/>
        <end position="205"/>
    </location>
</feature>
<dbReference type="OrthoDB" id="4963989at2"/>
<dbReference type="Pfam" id="PF07179">
    <property type="entry name" value="SseB"/>
    <property type="match status" value="1"/>
</dbReference>
<accession>A0A2P8GVV4</accession>
<name>A0A2P8GVV4_9MICO</name>
<proteinExistence type="predicted"/>
<gene>
    <name evidence="2" type="ORF">CLV49_1713</name>
    <name evidence="3" type="ORF">ELQ93_10640</name>
</gene>
<dbReference type="RefSeq" id="WP_106563160.1">
    <property type="nucleotide sequence ID" value="NZ_PYAU01000001.1"/>
</dbReference>
<dbReference type="Proteomes" id="UP000241203">
    <property type="component" value="Unassembled WGS sequence"/>
</dbReference>
<organism evidence="2 4">
    <name type="scientific">Labedella gwakjiensis</name>
    <dbReference type="NCBI Taxonomy" id="390269"/>
    <lineage>
        <taxon>Bacteria</taxon>
        <taxon>Bacillati</taxon>
        <taxon>Actinomycetota</taxon>
        <taxon>Actinomycetes</taxon>
        <taxon>Micrococcales</taxon>
        <taxon>Microbacteriaceae</taxon>
        <taxon>Labedella</taxon>
    </lineage>
</organism>
<dbReference type="EMBL" id="RZGY01000001">
    <property type="protein sequence ID" value="RUQ87346.1"/>
    <property type="molecule type" value="Genomic_DNA"/>
</dbReference>
<dbReference type="EMBL" id="PYAU01000001">
    <property type="protein sequence ID" value="PSL38101.1"/>
    <property type="molecule type" value="Genomic_DNA"/>
</dbReference>
<evidence type="ECO:0000313" key="2">
    <source>
        <dbReference type="EMBL" id="PSL38101.1"/>
    </source>
</evidence>
<evidence type="ECO:0000313" key="4">
    <source>
        <dbReference type="Proteomes" id="UP000241203"/>
    </source>
</evidence>
<evidence type="ECO:0000313" key="5">
    <source>
        <dbReference type="Proteomes" id="UP000268291"/>
    </source>
</evidence>